<dbReference type="Pfam" id="PF01987">
    <property type="entry name" value="AIM24"/>
    <property type="match status" value="1"/>
</dbReference>
<dbReference type="eggNOG" id="arCOG01907">
    <property type="taxonomic scope" value="Archaea"/>
</dbReference>
<dbReference type="InterPro" id="IPR002838">
    <property type="entry name" value="AIM24"/>
</dbReference>
<accession>L0HHF1</accession>
<dbReference type="Proteomes" id="UP000010824">
    <property type="component" value="Chromosome"/>
</dbReference>
<reference evidence="2" key="1">
    <citation type="submission" date="2011-12" db="EMBL/GenBank/DDBJ databases">
        <title>Complete sequence of Methanoregula formicicum SMSP.</title>
        <authorList>
            <person name="Lucas S."/>
            <person name="Han J."/>
            <person name="Lapidus A."/>
            <person name="Cheng J.-F."/>
            <person name="Goodwin L."/>
            <person name="Pitluck S."/>
            <person name="Peters L."/>
            <person name="Ovchinnikova G."/>
            <person name="Teshima H."/>
            <person name="Detter J.C."/>
            <person name="Han C."/>
            <person name="Tapia R."/>
            <person name="Land M."/>
            <person name="Hauser L."/>
            <person name="Kyrpides N."/>
            <person name="Ivanova N."/>
            <person name="Pagani I."/>
            <person name="Imachi H."/>
            <person name="Tamaki H."/>
            <person name="Sekiguchi Y."/>
            <person name="Kamagata Y."/>
            <person name="Cadillo-Quiroz H."/>
            <person name="Zinder S."/>
            <person name="Liu W.-T."/>
            <person name="Woyke T."/>
        </authorList>
    </citation>
    <scope>NUCLEOTIDE SEQUENCE [LARGE SCALE GENOMIC DNA]</scope>
    <source>
        <strain evidence="2">DSM 22288 / NBRC 105244 / SMSP</strain>
    </source>
</reference>
<sequence>MKHEIIGSNLQMVKIDLLPGEGIFAEAGAMVNMTGSFTMESQLKGGILSGIKRAVVGESVFLTRFSPGAGAGFVSFAGTMPGKIFPVSVSPDREFISRKDSFLCCHEGVELDIAFTRKIQAGLFGGEGFVLQRMTGQGTVFLHCCGDIIELDLKPGEVVKVQTGLVVGFDHTVSYDIALAGGITTALFGGEGLFVTTLTGPGKVILQSMNLEKIAASLIPYLPKPEVKVKPV</sequence>
<dbReference type="PANTHER" id="PTHR43657">
    <property type="entry name" value="TRYPTOPHAN RNA-BINDING ATTENUATOR PROTEIN-LIKE PROTEIN"/>
    <property type="match status" value="1"/>
</dbReference>
<evidence type="ECO:0000313" key="1">
    <source>
        <dbReference type="EMBL" id="AGB02519.1"/>
    </source>
</evidence>
<organism evidence="1 2">
    <name type="scientific">Methanoregula formicica (strain DSM 22288 / NBRC 105244 / SMSP)</name>
    <dbReference type="NCBI Taxonomy" id="593750"/>
    <lineage>
        <taxon>Archaea</taxon>
        <taxon>Methanobacteriati</taxon>
        <taxon>Methanobacteriota</taxon>
        <taxon>Stenosarchaea group</taxon>
        <taxon>Methanomicrobia</taxon>
        <taxon>Methanomicrobiales</taxon>
        <taxon>Methanoregulaceae</taxon>
        <taxon>Methanoregula</taxon>
    </lineage>
</organism>
<dbReference type="PANTHER" id="PTHR43657:SF1">
    <property type="entry name" value="ALTERED INHERITANCE OF MITOCHONDRIA PROTEIN 24, MITOCHONDRIAL"/>
    <property type="match status" value="1"/>
</dbReference>
<evidence type="ECO:0000313" key="2">
    <source>
        <dbReference type="Proteomes" id="UP000010824"/>
    </source>
</evidence>
<dbReference type="EMBL" id="CP003167">
    <property type="protein sequence ID" value="AGB02519.1"/>
    <property type="molecule type" value="Genomic_DNA"/>
</dbReference>
<proteinExistence type="predicted"/>
<dbReference type="SUPFAM" id="SSF51219">
    <property type="entry name" value="TRAP-like"/>
    <property type="match status" value="1"/>
</dbReference>
<reference evidence="1 2" key="2">
    <citation type="journal article" date="2014" name="Genome Announc.">
        <title>Complete Genome Sequence of Methanoregula formicica SMSPT, a Mesophilic Hydrogenotrophic Methanogen Isolated from a Methanogenic Upflow Anaerobic Sludge Blanket Reactor.</title>
        <authorList>
            <person name="Yamamoto K."/>
            <person name="Tamaki H."/>
            <person name="Cadillo-Quiroz H."/>
            <person name="Imachi H."/>
            <person name="Kyrpides N."/>
            <person name="Woyke T."/>
            <person name="Goodwin L."/>
            <person name="Zinder S.H."/>
            <person name="Kamagata Y."/>
            <person name="Liu W.T."/>
        </authorList>
    </citation>
    <scope>NUCLEOTIDE SEQUENCE [LARGE SCALE GENOMIC DNA]</scope>
    <source>
        <strain evidence="2">DSM 22288 / NBRC 105244 / SMSP</strain>
    </source>
</reference>
<dbReference type="NCBIfam" id="TIGR00266">
    <property type="entry name" value="TIGR00266 family protein"/>
    <property type="match status" value="1"/>
</dbReference>
<dbReference type="Gene3D" id="3.60.160.10">
    <property type="entry name" value="Mitochondrial biogenesis AIM24"/>
    <property type="match status" value="1"/>
</dbReference>
<dbReference type="OrthoDB" id="7592at2157"/>
<protein>
    <submittedName>
        <fullName evidence="1">TIGR00266 family protein</fullName>
    </submittedName>
</protein>
<keyword evidence="2" id="KW-1185">Reference proteome</keyword>
<dbReference type="KEGG" id="mfo:Metfor_1485"/>
<dbReference type="InterPro" id="IPR016031">
    <property type="entry name" value="Trp_RNA-bd_attenuator-like_dom"/>
</dbReference>
<name>L0HHF1_METFS</name>
<dbReference type="GeneID" id="14307874"/>
<dbReference type="InterPro" id="IPR036983">
    <property type="entry name" value="AIM24_sf"/>
</dbReference>
<gene>
    <name evidence="1" type="ordered locus">Metfor_1485</name>
</gene>
<dbReference type="RefSeq" id="WP_015285482.1">
    <property type="nucleotide sequence ID" value="NC_019943.1"/>
</dbReference>
<dbReference type="HOGENOM" id="CLU_040551_0_2_2"/>
<dbReference type="InParanoid" id="L0HHF1"/>
<dbReference type="AlphaFoldDB" id="L0HHF1"/>